<dbReference type="Proteomes" id="UP001286313">
    <property type="component" value="Unassembled WGS sequence"/>
</dbReference>
<reference evidence="1" key="1">
    <citation type="submission" date="2023-10" db="EMBL/GenBank/DDBJ databases">
        <title>Genome assemblies of two species of porcelain crab, Petrolisthes cinctipes and Petrolisthes manimaculis (Anomura: Porcellanidae).</title>
        <authorList>
            <person name="Angst P."/>
        </authorList>
    </citation>
    <scope>NUCLEOTIDE SEQUENCE</scope>
    <source>
        <strain evidence="1">PB745_01</strain>
        <tissue evidence="1">Gill</tissue>
    </source>
</reference>
<sequence length="213" mass="23090">MRPLRVVVGLQLVVGCKMGPPPLPGVKHYPTDGTSVGLVVVNFLMNLKRVLTFETLPTYETSVGSYLRMLGKMVTEMCLLCEAVTTHLTHKWLVTCVHFFMNQEVVLPLEGFAAVGAHKGAVAVPNGWVPEPVQVQGLPGALQQMRGEPALASDTTVATQPPWPSLPPHSLNHFAQRTHSPLWFHPQSSRGKAVKAALGRAVWRGCEVGMGVC</sequence>
<dbReference type="EMBL" id="JAWQEG010002387">
    <property type="protein sequence ID" value="KAK3872311.1"/>
    <property type="molecule type" value="Genomic_DNA"/>
</dbReference>
<dbReference type="PROSITE" id="PS51257">
    <property type="entry name" value="PROKAR_LIPOPROTEIN"/>
    <property type="match status" value="1"/>
</dbReference>
<dbReference type="PANTHER" id="PTHR33426:SF30">
    <property type="match status" value="1"/>
</dbReference>
<proteinExistence type="predicted"/>
<name>A0AAE1FEG1_PETCI</name>
<accession>A0AAE1FEG1</accession>
<protein>
    <submittedName>
        <fullName evidence="1">Uncharacterized protein</fullName>
    </submittedName>
</protein>
<dbReference type="AlphaFoldDB" id="A0AAE1FEG1"/>
<organism evidence="1 2">
    <name type="scientific">Petrolisthes cinctipes</name>
    <name type="common">Flat porcelain crab</name>
    <dbReference type="NCBI Taxonomy" id="88211"/>
    <lineage>
        <taxon>Eukaryota</taxon>
        <taxon>Metazoa</taxon>
        <taxon>Ecdysozoa</taxon>
        <taxon>Arthropoda</taxon>
        <taxon>Crustacea</taxon>
        <taxon>Multicrustacea</taxon>
        <taxon>Malacostraca</taxon>
        <taxon>Eumalacostraca</taxon>
        <taxon>Eucarida</taxon>
        <taxon>Decapoda</taxon>
        <taxon>Pleocyemata</taxon>
        <taxon>Anomura</taxon>
        <taxon>Galatheoidea</taxon>
        <taxon>Porcellanidae</taxon>
        <taxon>Petrolisthes</taxon>
    </lineage>
</organism>
<evidence type="ECO:0000313" key="1">
    <source>
        <dbReference type="EMBL" id="KAK3872311.1"/>
    </source>
</evidence>
<comment type="caution">
    <text evidence="1">The sequence shown here is derived from an EMBL/GenBank/DDBJ whole genome shotgun (WGS) entry which is preliminary data.</text>
</comment>
<gene>
    <name evidence="1" type="ORF">Pcinc_022614</name>
</gene>
<evidence type="ECO:0000313" key="2">
    <source>
        <dbReference type="Proteomes" id="UP001286313"/>
    </source>
</evidence>
<keyword evidence="2" id="KW-1185">Reference proteome</keyword>
<dbReference type="PANTHER" id="PTHR33426">
    <property type="entry name" value="C2H2-TYPE DOMAIN-CONTAINING PROTEIN"/>
    <property type="match status" value="1"/>
</dbReference>